<name>A0A2Z2HL31_9ARCH</name>
<protein>
    <submittedName>
        <fullName evidence="2">Pyridoxamine 5'-phosphate oxidase</fullName>
    </submittedName>
</protein>
<feature type="domain" description="Pyridoxamine 5'-phosphate oxidase N-terminal" evidence="1">
    <location>
        <begin position="6"/>
        <end position="100"/>
    </location>
</feature>
<dbReference type="PANTHER" id="PTHR40660">
    <property type="entry name" value="5'-PHOSPHATE OXIDASE PUTATIVE DOMAIN-CONTAINING PROTEIN-RELATED"/>
    <property type="match status" value="1"/>
</dbReference>
<proteinExistence type="predicted"/>
<evidence type="ECO:0000313" key="2">
    <source>
        <dbReference type="EMBL" id="ARS64712.1"/>
    </source>
</evidence>
<reference evidence="2 3" key="1">
    <citation type="journal article" date="2017" name="Environ. Microbiol.">
        <title>Genome and epigenome of a novel marine Thaumarchaeota strain suggest viral infection, phosphorothioation DNA modification and multiple restriction systems.</title>
        <authorList>
            <person name="Ahlgren N.A."/>
            <person name="Chen Y."/>
            <person name="Needham D.M."/>
            <person name="Parada A.E."/>
            <person name="Sachdeva R."/>
            <person name="Trinh V."/>
            <person name="Chen T."/>
            <person name="Fuhrman J.A."/>
        </authorList>
    </citation>
    <scope>NUCLEOTIDE SEQUENCE [LARGE SCALE GENOMIC DNA]</scope>
    <source>
        <strain evidence="2 3">SPOT01</strain>
    </source>
</reference>
<dbReference type="Gene3D" id="2.30.110.10">
    <property type="entry name" value="Electron Transport, Fmn-binding Protein, Chain A"/>
    <property type="match status" value="1"/>
</dbReference>
<dbReference type="PANTHER" id="PTHR40660:SF1">
    <property type="entry name" value="5'-PHOSPHATE OXIDASE PUTATIVE DOMAIN-CONTAINING PROTEIN-RELATED"/>
    <property type="match status" value="1"/>
</dbReference>
<dbReference type="GeneID" id="32901551"/>
<dbReference type="InterPro" id="IPR012349">
    <property type="entry name" value="Split_barrel_FMN-bd"/>
</dbReference>
<dbReference type="RefSeq" id="WP_086907773.1">
    <property type="nucleotide sequence ID" value="NZ_CP021324.1"/>
</dbReference>
<evidence type="ECO:0000259" key="1">
    <source>
        <dbReference type="Pfam" id="PF01243"/>
    </source>
</evidence>
<organism evidence="2 3">
    <name type="scientific">Candidatus Nitrosomarinus catalinensis</name>
    <dbReference type="NCBI Taxonomy" id="1898749"/>
    <lineage>
        <taxon>Archaea</taxon>
        <taxon>Nitrososphaerota</taxon>
        <taxon>Nitrososphaeria</taxon>
        <taxon>Nitrosopumilales</taxon>
        <taxon>Nitrosopumilaceae</taxon>
        <taxon>Candidatus Nitrosomarinus</taxon>
    </lineage>
</organism>
<evidence type="ECO:0000313" key="3">
    <source>
        <dbReference type="Proteomes" id="UP000249949"/>
    </source>
</evidence>
<dbReference type="Proteomes" id="UP000249949">
    <property type="component" value="Chromosome"/>
</dbReference>
<dbReference type="InterPro" id="IPR011576">
    <property type="entry name" value="Pyridox_Oxase_N"/>
</dbReference>
<gene>
    <name evidence="2" type="ORF">NMSP_1095</name>
</gene>
<keyword evidence="3" id="KW-1185">Reference proteome</keyword>
<dbReference type="EMBL" id="CP021324">
    <property type="protein sequence ID" value="ARS64712.1"/>
    <property type="molecule type" value="Genomic_DNA"/>
</dbReference>
<dbReference type="SUPFAM" id="SSF50475">
    <property type="entry name" value="FMN-binding split barrel"/>
    <property type="match status" value="1"/>
</dbReference>
<dbReference type="KEGG" id="nct:NMSP_1095"/>
<sequence>MSVISSEIKSFLNSQKLGYVATVSSDGKPNISPKGTIISWTSELLVFANIRSPDTMSNLRNNPSVEINVIDPLSRKGYLFIGTGKIIKDTPLFDEIVDYYRNNGIQSPINSVVLVTVSSISEVTSPLYDLGRSETEIKLRWKKYFNDL</sequence>
<dbReference type="OrthoDB" id="11359at2157"/>
<dbReference type="AlphaFoldDB" id="A0A2Z2HL31"/>
<accession>A0A2Z2HL31</accession>
<dbReference type="Pfam" id="PF01243">
    <property type="entry name" value="PNPOx_N"/>
    <property type="match status" value="1"/>
</dbReference>